<proteinExistence type="inferred from homology"/>
<evidence type="ECO:0000256" key="1">
    <source>
        <dbReference type="ARBA" id="ARBA00006754"/>
    </source>
</evidence>
<evidence type="ECO:0000313" key="5">
    <source>
        <dbReference type="Proteomes" id="UP001500449"/>
    </source>
</evidence>
<organism evidence="4 5">
    <name type="scientific">Pseudonocardia ailaonensis</name>
    <dbReference type="NCBI Taxonomy" id="367279"/>
    <lineage>
        <taxon>Bacteria</taxon>
        <taxon>Bacillati</taxon>
        <taxon>Actinomycetota</taxon>
        <taxon>Actinomycetes</taxon>
        <taxon>Pseudonocardiales</taxon>
        <taxon>Pseudonocardiaceae</taxon>
        <taxon>Pseudonocardia</taxon>
    </lineage>
</organism>
<comment type="similarity">
    <text evidence="1">Belongs to the CdaR family.</text>
</comment>
<name>A0ABN2N841_9PSEU</name>
<evidence type="ECO:0000259" key="2">
    <source>
        <dbReference type="Pfam" id="PF13556"/>
    </source>
</evidence>
<dbReference type="Pfam" id="PF13556">
    <property type="entry name" value="HTH_30"/>
    <property type="match status" value="1"/>
</dbReference>
<keyword evidence="5" id="KW-1185">Reference proteome</keyword>
<dbReference type="Pfam" id="PF17853">
    <property type="entry name" value="GGDEF_2"/>
    <property type="match status" value="1"/>
</dbReference>
<dbReference type="PANTHER" id="PTHR33744:SF17">
    <property type="entry name" value="CONSERVED PROTEIN"/>
    <property type="match status" value="1"/>
</dbReference>
<dbReference type="PANTHER" id="PTHR33744">
    <property type="entry name" value="CARBOHYDRATE DIACID REGULATOR"/>
    <property type="match status" value="1"/>
</dbReference>
<gene>
    <name evidence="4" type="ORF">GCM10009836_39950</name>
</gene>
<dbReference type="InterPro" id="IPR025736">
    <property type="entry name" value="PucR_C-HTH_dom"/>
</dbReference>
<reference evidence="4 5" key="1">
    <citation type="journal article" date="2019" name="Int. J. Syst. Evol. Microbiol.">
        <title>The Global Catalogue of Microorganisms (GCM) 10K type strain sequencing project: providing services to taxonomists for standard genome sequencing and annotation.</title>
        <authorList>
            <consortium name="The Broad Institute Genomics Platform"/>
            <consortium name="The Broad Institute Genome Sequencing Center for Infectious Disease"/>
            <person name="Wu L."/>
            <person name="Ma J."/>
        </authorList>
    </citation>
    <scope>NUCLEOTIDE SEQUENCE [LARGE SCALE GENOMIC DNA]</scope>
    <source>
        <strain evidence="4 5">JCM 16009</strain>
    </source>
</reference>
<sequence>MELQDVVDEVSRTLGEPVVLEDRDFALVAYGDHPGELDAVRQRTILHRRSSAQVQDWFERFGIATSEGPVRTPDDPAFGVVARVCLPARWNGRTYGYLWVLDAHHRLRDDELDRAMRHADRAGTLMAGQARTRENLAALVGDLVAGDPEPAAAEIDRLGAIRRETPVRAVVLHLAADRDRPVAPVNLWRLPRSVVAAVADDQVVLITPAAVAAEIARTAHRLYAERLDPAAHPRLVAGIGGVRPDLAQVRDSVQEARLAVRVAHEVPRERPVACWDALGPYRLLACGPRPALREAAVDAAVRPLFDQPVLAETAAVYLDLAGNAARTAEALSIHRQTLYYRLRRITELTGLDLADGRDRLTLHLALTLKPLVS</sequence>
<protein>
    <submittedName>
        <fullName evidence="4">Helix-turn-helix domain-containing protein</fullName>
    </submittedName>
</protein>
<dbReference type="EMBL" id="BAAAQK010000012">
    <property type="protein sequence ID" value="GAA1855799.1"/>
    <property type="molecule type" value="Genomic_DNA"/>
</dbReference>
<comment type="caution">
    <text evidence="4">The sequence shown here is derived from an EMBL/GenBank/DDBJ whole genome shotgun (WGS) entry which is preliminary data.</text>
</comment>
<feature type="domain" description="CdaR GGDEF-like" evidence="3">
    <location>
        <begin position="153"/>
        <end position="262"/>
    </location>
</feature>
<feature type="domain" description="PucR C-terminal helix-turn-helix" evidence="2">
    <location>
        <begin position="310"/>
        <end position="367"/>
    </location>
</feature>
<dbReference type="Proteomes" id="UP001500449">
    <property type="component" value="Unassembled WGS sequence"/>
</dbReference>
<dbReference type="Gene3D" id="1.10.10.2840">
    <property type="entry name" value="PucR C-terminal helix-turn-helix domain"/>
    <property type="match status" value="1"/>
</dbReference>
<evidence type="ECO:0000313" key="4">
    <source>
        <dbReference type="EMBL" id="GAA1855799.1"/>
    </source>
</evidence>
<accession>A0ABN2N841</accession>
<dbReference type="RefSeq" id="WP_344418999.1">
    <property type="nucleotide sequence ID" value="NZ_BAAAQK010000012.1"/>
</dbReference>
<dbReference type="InterPro" id="IPR041522">
    <property type="entry name" value="CdaR_GGDEF"/>
</dbReference>
<dbReference type="InterPro" id="IPR042070">
    <property type="entry name" value="PucR_C-HTH_sf"/>
</dbReference>
<dbReference type="InterPro" id="IPR051448">
    <property type="entry name" value="CdaR-like_regulators"/>
</dbReference>
<evidence type="ECO:0000259" key="3">
    <source>
        <dbReference type="Pfam" id="PF17853"/>
    </source>
</evidence>